<dbReference type="PROSITE" id="PS50041">
    <property type="entry name" value="C_TYPE_LECTIN_2"/>
    <property type="match status" value="1"/>
</dbReference>
<protein>
    <recommendedName>
        <fullName evidence="3">C-type lectin domain-containing protein</fullName>
    </recommendedName>
</protein>
<evidence type="ECO:0000256" key="2">
    <source>
        <dbReference type="SAM" id="SignalP"/>
    </source>
</evidence>
<accession>A0A913Z317</accession>
<dbReference type="InterPro" id="IPR016187">
    <property type="entry name" value="CTDL_fold"/>
</dbReference>
<dbReference type="InterPro" id="IPR050828">
    <property type="entry name" value="C-type_lectin/matrix_domain"/>
</dbReference>
<evidence type="ECO:0000256" key="1">
    <source>
        <dbReference type="ARBA" id="ARBA00023157"/>
    </source>
</evidence>
<dbReference type="OrthoDB" id="6092329at2759"/>
<proteinExistence type="predicted"/>
<evidence type="ECO:0000259" key="3">
    <source>
        <dbReference type="PROSITE" id="PS50041"/>
    </source>
</evidence>
<dbReference type="AlphaFoldDB" id="A0A913Z317"/>
<keyword evidence="1" id="KW-1015">Disulfide bond</keyword>
<dbReference type="Gene3D" id="3.10.100.10">
    <property type="entry name" value="Mannose-Binding Protein A, subunit A"/>
    <property type="match status" value="1"/>
</dbReference>
<feature type="signal peptide" evidence="2">
    <location>
        <begin position="1"/>
        <end position="20"/>
    </location>
</feature>
<dbReference type="SMART" id="SM00034">
    <property type="entry name" value="CLECT"/>
    <property type="match status" value="1"/>
</dbReference>
<reference evidence="4" key="1">
    <citation type="submission" date="2022-11" db="UniProtKB">
        <authorList>
            <consortium name="EnsemblMetazoa"/>
        </authorList>
    </citation>
    <scope>IDENTIFICATION</scope>
</reference>
<feature type="chain" id="PRO_5038024132" description="C-type lectin domain-containing protein" evidence="2">
    <location>
        <begin position="21"/>
        <end position="158"/>
    </location>
</feature>
<dbReference type="InterPro" id="IPR018378">
    <property type="entry name" value="C-type_lectin_CS"/>
</dbReference>
<dbReference type="EnsemblMetazoa" id="XM_038189463.1">
    <property type="protein sequence ID" value="XP_038045391.1"/>
    <property type="gene ID" value="LOC119719976"/>
</dbReference>
<sequence>MNAVILATVLVATTGQLVHGACPEAPAGENPWRQTGCRCYMAVNRLKNWYDASNDCTAMGGQLATLGEGQKSDLRDVISNDMDFNTCSSVLWLGFTEKDRDDTEYFSLDGTTGLYNWLTNEPKNTPNEYDCASVHFGGGWLSYPCLTTHCYACETGSI</sequence>
<dbReference type="PANTHER" id="PTHR45710:SF26">
    <property type="entry name" value="RH26557P"/>
    <property type="match status" value="1"/>
</dbReference>
<dbReference type="InterPro" id="IPR001304">
    <property type="entry name" value="C-type_lectin-like"/>
</dbReference>
<feature type="domain" description="C-type lectin" evidence="3">
    <location>
        <begin position="35"/>
        <end position="154"/>
    </location>
</feature>
<dbReference type="CDD" id="cd00037">
    <property type="entry name" value="CLECT"/>
    <property type="match status" value="1"/>
</dbReference>
<dbReference type="Pfam" id="PF00059">
    <property type="entry name" value="Lectin_C"/>
    <property type="match status" value="1"/>
</dbReference>
<dbReference type="RefSeq" id="XP_038045391.1">
    <property type="nucleotide sequence ID" value="XM_038189463.1"/>
</dbReference>
<keyword evidence="2" id="KW-0732">Signal</keyword>
<dbReference type="PROSITE" id="PS00615">
    <property type="entry name" value="C_TYPE_LECTIN_1"/>
    <property type="match status" value="1"/>
</dbReference>
<name>A0A913Z317_PATMI</name>
<dbReference type="PANTHER" id="PTHR45710">
    <property type="entry name" value="C-TYPE LECTIN DOMAIN-CONTAINING PROTEIN 180"/>
    <property type="match status" value="1"/>
</dbReference>
<dbReference type="SUPFAM" id="SSF56436">
    <property type="entry name" value="C-type lectin-like"/>
    <property type="match status" value="1"/>
</dbReference>
<keyword evidence="5" id="KW-1185">Reference proteome</keyword>
<evidence type="ECO:0000313" key="4">
    <source>
        <dbReference type="EnsemblMetazoa" id="XP_038045391.1"/>
    </source>
</evidence>
<dbReference type="GeneID" id="119719976"/>
<dbReference type="Proteomes" id="UP000887568">
    <property type="component" value="Unplaced"/>
</dbReference>
<organism evidence="4 5">
    <name type="scientific">Patiria miniata</name>
    <name type="common">Bat star</name>
    <name type="synonym">Asterina miniata</name>
    <dbReference type="NCBI Taxonomy" id="46514"/>
    <lineage>
        <taxon>Eukaryota</taxon>
        <taxon>Metazoa</taxon>
        <taxon>Echinodermata</taxon>
        <taxon>Eleutherozoa</taxon>
        <taxon>Asterozoa</taxon>
        <taxon>Asteroidea</taxon>
        <taxon>Valvatacea</taxon>
        <taxon>Valvatida</taxon>
        <taxon>Asterinidae</taxon>
        <taxon>Patiria</taxon>
    </lineage>
</organism>
<evidence type="ECO:0000313" key="5">
    <source>
        <dbReference type="Proteomes" id="UP000887568"/>
    </source>
</evidence>
<dbReference type="InterPro" id="IPR016186">
    <property type="entry name" value="C-type_lectin-like/link_sf"/>
</dbReference>